<reference evidence="10" key="1">
    <citation type="submission" date="2019-07" db="EMBL/GenBank/DDBJ databases">
        <title>Hyphodiscus hymeniophilus genome sequencing and assembly.</title>
        <authorList>
            <person name="Kramer G."/>
            <person name="Nodwell J."/>
        </authorList>
    </citation>
    <scope>NUCLEOTIDE SEQUENCE</scope>
    <source>
        <strain evidence="10">ATCC 34498</strain>
    </source>
</reference>
<comment type="caution">
    <text evidence="10">The sequence shown here is derived from an EMBL/GenBank/DDBJ whole genome shotgun (WGS) entry which is preliminary data.</text>
</comment>
<evidence type="ECO:0000256" key="4">
    <source>
        <dbReference type="ARBA" id="ARBA00022692"/>
    </source>
</evidence>
<accession>A0A9P6VEH1</accession>
<sequence length="529" mass="56892">MSGTSADLGHIAGNVGSQYNFTTTDWLDTGDQAWQLTAASLVGLQSIPGLMVMYAGIMRSKWAINSAFMAFYGFAAVLITWVLWAYKMAFGIYMLPFVGRPGPVVTMAQELGQSQLPSTSPVLFQNFPLSTMIYFQFVFAAITIVIMAGSFLGRMNFTAWMLFVPLWITFSYTIGAYSIWGGGWLFQMGVIDYSGGYVIHLSSGTAGFVGAHWIGPRLAADREDSRPNNILCVLIGAGILWVGWNGFNGGDPYAASADAGAAVLNTNVCTAMSLLCWTVCDMIYFKKPSVIGAVQGMITGLVAITPCAGVVTGWGAICTGFASGTIPWLSMNIMGKKVAYFRKIDDTLGVFHTHCVAGFVGGFCAGLFATIEGCAAFGLINPGGAIEGNGKQVWLQIVGALFIIAWNIIWTSAIMCFIKYVCRIPLRMTEEQLLAGDDMIHGEAAYVLGPCEAHEHLLAGHYIKRSETGPGELSMGGVTMGRDPHAAPHGIEKSSGGARARIMGAWLSMIEFGRLSWCFRGAFKRMCDV</sequence>
<evidence type="ECO:0000256" key="5">
    <source>
        <dbReference type="ARBA" id="ARBA00022989"/>
    </source>
</evidence>
<dbReference type="InterPro" id="IPR029020">
    <property type="entry name" value="Ammonium/urea_transptr"/>
</dbReference>
<keyword evidence="7 8" id="KW-0924">Ammonia transport</keyword>
<comment type="similarity">
    <text evidence="2 8">Belongs to the ammonia transporter channel (TC 1.A.11.2) family.</text>
</comment>
<keyword evidence="6 8" id="KW-0472">Membrane</keyword>
<dbReference type="EMBL" id="VNKQ01000016">
    <property type="protein sequence ID" value="KAG0646369.1"/>
    <property type="molecule type" value="Genomic_DNA"/>
</dbReference>
<comment type="subcellular location">
    <subcellularLocation>
        <location evidence="8">Cell membrane</location>
        <topology evidence="8">Multi-pass membrane protein</topology>
    </subcellularLocation>
    <subcellularLocation>
        <location evidence="1">Membrane</location>
        <topology evidence="1">Multi-pass membrane protein</topology>
    </subcellularLocation>
</comment>
<dbReference type="InterPro" id="IPR001905">
    <property type="entry name" value="Ammonium_transpt"/>
</dbReference>
<keyword evidence="4 8" id="KW-0812">Transmembrane</keyword>
<dbReference type="OrthoDB" id="534912at2759"/>
<dbReference type="PANTHER" id="PTHR43029:SF10">
    <property type="entry name" value="AMMONIUM TRANSPORTER MEP2"/>
    <property type="match status" value="1"/>
</dbReference>
<evidence type="ECO:0000256" key="2">
    <source>
        <dbReference type="ARBA" id="ARBA00005887"/>
    </source>
</evidence>
<gene>
    <name evidence="10" type="ORF">D0Z07_8440</name>
</gene>
<evidence type="ECO:0000259" key="9">
    <source>
        <dbReference type="Pfam" id="PF00909"/>
    </source>
</evidence>
<evidence type="ECO:0000256" key="3">
    <source>
        <dbReference type="ARBA" id="ARBA00022448"/>
    </source>
</evidence>
<organism evidence="10 11">
    <name type="scientific">Hyphodiscus hymeniophilus</name>
    <dbReference type="NCBI Taxonomy" id="353542"/>
    <lineage>
        <taxon>Eukaryota</taxon>
        <taxon>Fungi</taxon>
        <taxon>Dikarya</taxon>
        <taxon>Ascomycota</taxon>
        <taxon>Pezizomycotina</taxon>
        <taxon>Leotiomycetes</taxon>
        <taxon>Helotiales</taxon>
        <taxon>Hyphodiscaceae</taxon>
        <taxon>Hyphodiscus</taxon>
    </lineage>
</organism>
<dbReference type="NCBIfam" id="TIGR00836">
    <property type="entry name" value="amt"/>
    <property type="match status" value="1"/>
</dbReference>
<feature type="transmembrane region" description="Helical" evidence="8">
    <location>
        <begin position="314"/>
        <end position="334"/>
    </location>
</feature>
<dbReference type="PANTHER" id="PTHR43029">
    <property type="entry name" value="AMMONIUM TRANSPORTER MEP2"/>
    <property type="match status" value="1"/>
</dbReference>
<feature type="transmembrane region" description="Helical" evidence="8">
    <location>
        <begin position="227"/>
        <end position="247"/>
    </location>
</feature>
<evidence type="ECO:0000256" key="8">
    <source>
        <dbReference type="RuleBase" id="RU362002"/>
    </source>
</evidence>
<feature type="transmembrane region" description="Helical" evidence="8">
    <location>
        <begin position="259"/>
        <end position="278"/>
    </location>
</feature>
<feature type="transmembrane region" description="Helical" evidence="8">
    <location>
        <begin position="290"/>
        <end position="308"/>
    </location>
</feature>
<evidence type="ECO:0000256" key="1">
    <source>
        <dbReference type="ARBA" id="ARBA00004141"/>
    </source>
</evidence>
<proteinExistence type="inferred from homology"/>
<feature type="transmembrane region" description="Helical" evidence="8">
    <location>
        <begin position="393"/>
        <end position="418"/>
    </location>
</feature>
<dbReference type="InterPro" id="IPR024041">
    <property type="entry name" value="NH4_transpt_AmtB-like_dom"/>
</dbReference>
<feature type="transmembrane region" description="Helical" evidence="8">
    <location>
        <begin position="197"/>
        <end position="215"/>
    </location>
</feature>
<keyword evidence="5 8" id="KW-1133">Transmembrane helix</keyword>
<dbReference type="SUPFAM" id="SSF111352">
    <property type="entry name" value="Ammonium transporter"/>
    <property type="match status" value="1"/>
</dbReference>
<feature type="transmembrane region" description="Helical" evidence="8">
    <location>
        <begin position="133"/>
        <end position="152"/>
    </location>
</feature>
<feature type="domain" description="Ammonium transporter AmtB-like" evidence="9">
    <location>
        <begin position="33"/>
        <end position="446"/>
    </location>
</feature>
<feature type="transmembrane region" description="Helical" evidence="8">
    <location>
        <begin position="159"/>
        <end position="177"/>
    </location>
</feature>
<dbReference type="GO" id="GO:0008519">
    <property type="term" value="F:ammonium channel activity"/>
    <property type="evidence" value="ECO:0007669"/>
    <property type="project" value="InterPro"/>
</dbReference>
<dbReference type="Pfam" id="PF00909">
    <property type="entry name" value="Ammonium_transp"/>
    <property type="match status" value="1"/>
</dbReference>
<protein>
    <recommendedName>
        <fullName evidence="8">Ammonium transporter</fullName>
    </recommendedName>
</protein>
<name>A0A9P6VEH1_9HELO</name>
<dbReference type="Gene3D" id="1.10.3430.10">
    <property type="entry name" value="Ammonium transporter AmtB like domains"/>
    <property type="match status" value="1"/>
</dbReference>
<feature type="transmembrane region" description="Helical" evidence="8">
    <location>
        <begin position="67"/>
        <end position="86"/>
    </location>
</feature>
<keyword evidence="11" id="KW-1185">Reference proteome</keyword>
<feature type="transmembrane region" description="Helical" evidence="8">
    <location>
        <begin position="355"/>
        <end position="381"/>
    </location>
</feature>
<dbReference type="AlphaFoldDB" id="A0A9P6VEH1"/>
<evidence type="ECO:0000313" key="10">
    <source>
        <dbReference type="EMBL" id="KAG0646369.1"/>
    </source>
</evidence>
<evidence type="ECO:0000313" key="11">
    <source>
        <dbReference type="Proteomes" id="UP000785200"/>
    </source>
</evidence>
<evidence type="ECO:0000256" key="7">
    <source>
        <dbReference type="ARBA" id="ARBA00023177"/>
    </source>
</evidence>
<feature type="transmembrane region" description="Helical" evidence="8">
    <location>
        <begin position="33"/>
        <end position="55"/>
    </location>
</feature>
<keyword evidence="3 8" id="KW-0813">Transport</keyword>
<dbReference type="Proteomes" id="UP000785200">
    <property type="component" value="Unassembled WGS sequence"/>
</dbReference>
<evidence type="ECO:0000256" key="6">
    <source>
        <dbReference type="ARBA" id="ARBA00023136"/>
    </source>
</evidence>
<dbReference type="GO" id="GO:0005886">
    <property type="term" value="C:plasma membrane"/>
    <property type="evidence" value="ECO:0007669"/>
    <property type="project" value="UniProtKB-SubCell"/>
</dbReference>